<dbReference type="Proteomes" id="UP001153620">
    <property type="component" value="Chromosome 4"/>
</dbReference>
<reference evidence="4" key="2">
    <citation type="submission" date="2022-10" db="EMBL/GenBank/DDBJ databases">
        <authorList>
            <consortium name="ENA_rothamsted_submissions"/>
            <consortium name="culmorum"/>
            <person name="King R."/>
        </authorList>
    </citation>
    <scope>NUCLEOTIDE SEQUENCE</scope>
</reference>
<dbReference type="AlphaFoldDB" id="A0A9N9S778"/>
<evidence type="ECO:0000256" key="2">
    <source>
        <dbReference type="ARBA" id="ARBA00022737"/>
    </source>
</evidence>
<dbReference type="InterPro" id="IPR025875">
    <property type="entry name" value="Leu-rich_rpt_4"/>
</dbReference>
<feature type="signal peptide" evidence="3">
    <location>
        <begin position="1"/>
        <end position="19"/>
    </location>
</feature>
<organism evidence="4 5">
    <name type="scientific">Chironomus riparius</name>
    <dbReference type="NCBI Taxonomy" id="315576"/>
    <lineage>
        <taxon>Eukaryota</taxon>
        <taxon>Metazoa</taxon>
        <taxon>Ecdysozoa</taxon>
        <taxon>Arthropoda</taxon>
        <taxon>Hexapoda</taxon>
        <taxon>Insecta</taxon>
        <taxon>Pterygota</taxon>
        <taxon>Neoptera</taxon>
        <taxon>Endopterygota</taxon>
        <taxon>Diptera</taxon>
        <taxon>Nematocera</taxon>
        <taxon>Chironomoidea</taxon>
        <taxon>Chironomidae</taxon>
        <taxon>Chironominae</taxon>
        <taxon>Chironomus</taxon>
    </lineage>
</organism>
<keyword evidence="2" id="KW-0677">Repeat</keyword>
<proteinExistence type="predicted"/>
<keyword evidence="3" id="KW-0732">Signal</keyword>
<dbReference type="SMART" id="SM00369">
    <property type="entry name" value="LRR_TYP"/>
    <property type="match status" value="7"/>
</dbReference>
<accession>A0A9N9S778</accession>
<evidence type="ECO:0000313" key="5">
    <source>
        <dbReference type="Proteomes" id="UP001153620"/>
    </source>
</evidence>
<dbReference type="PROSITE" id="PS51450">
    <property type="entry name" value="LRR"/>
    <property type="match status" value="3"/>
</dbReference>
<dbReference type="OrthoDB" id="6022531at2759"/>
<dbReference type="InterPro" id="IPR050333">
    <property type="entry name" value="SLRP"/>
</dbReference>
<dbReference type="FunFam" id="3.80.10.10:FF:001164">
    <property type="entry name" value="GH01279p"/>
    <property type="match status" value="1"/>
</dbReference>
<dbReference type="Pfam" id="PF13855">
    <property type="entry name" value="LRR_8"/>
    <property type="match status" value="3"/>
</dbReference>
<sequence length="504" mass="56574">MKGLQYLSIILSCCGLSLSAPTCDYKMIEDKYVCLMSDSASEGKIIGSHNETYGDAHVYRVTTTDEANKSLIGKVISLYRNLTIFQIPKGNIEAIIEDDFVNCTANLVELQICNGDLNTIPADVFKKCENLKSIDLTGNKLTIITKESLPNIINKLILSKNQIKIDMSNIFEVGNNLDALTYFDLSGNSIETLIDSVLPSQRLIHLDLSNNKINELPGAYFDNNKNLEVLNLQDNHIASISHTIIKELTKLKELRIGSNNISTIDAKAFQDNEIIEYLDMSSNPIETLNANLLKNLTTLKALNLFDIKITNTSLEDLKTTLESLINLEKLNISKNIIGPIDGLFTKNEKLSVLGISSMSLTELEKDIFSALTKLESLNFDDNEIVDLPENIFEKLTEMKNFSAKKNKINKLKASTFEKMTNLLELDFTGNEIDAIESTFFDTLNKLKVVRFSGGNKCFNSDFEDFVLDEATRVKFYKCFENYNSARTVVISNVLLAFVIIFKFI</sequence>
<evidence type="ECO:0000256" key="1">
    <source>
        <dbReference type="ARBA" id="ARBA00022614"/>
    </source>
</evidence>
<protein>
    <submittedName>
        <fullName evidence="4">Uncharacterized protein</fullName>
    </submittedName>
</protein>
<gene>
    <name evidence="4" type="ORF">CHIRRI_LOCUS14345</name>
</gene>
<dbReference type="EMBL" id="OU895880">
    <property type="protein sequence ID" value="CAG9811536.1"/>
    <property type="molecule type" value="Genomic_DNA"/>
</dbReference>
<keyword evidence="1" id="KW-0433">Leucine-rich repeat</keyword>
<evidence type="ECO:0000313" key="4">
    <source>
        <dbReference type="EMBL" id="CAG9811536.1"/>
    </source>
</evidence>
<dbReference type="InterPro" id="IPR003591">
    <property type="entry name" value="Leu-rich_rpt_typical-subtyp"/>
</dbReference>
<name>A0A9N9S778_9DIPT</name>
<dbReference type="PANTHER" id="PTHR45712">
    <property type="entry name" value="AGAP008170-PA"/>
    <property type="match status" value="1"/>
</dbReference>
<keyword evidence="5" id="KW-1185">Reference proteome</keyword>
<dbReference type="InterPro" id="IPR032675">
    <property type="entry name" value="LRR_dom_sf"/>
</dbReference>
<dbReference type="SUPFAM" id="SSF52058">
    <property type="entry name" value="L domain-like"/>
    <property type="match status" value="2"/>
</dbReference>
<dbReference type="PANTHER" id="PTHR45712:SF22">
    <property type="entry name" value="INSULIN-LIKE GROWTH FACTOR-BINDING PROTEIN COMPLEX ACID LABILE SUBUNIT"/>
    <property type="match status" value="1"/>
</dbReference>
<feature type="chain" id="PRO_5040241569" evidence="3">
    <location>
        <begin position="20"/>
        <end position="504"/>
    </location>
</feature>
<reference evidence="4" key="1">
    <citation type="submission" date="2022-01" db="EMBL/GenBank/DDBJ databases">
        <authorList>
            <person name="King R."/>
        </authorList>
    </citation>
    <scope>NUCLEOTIDE SEQUENCE</scope>
</reference>
<dbReference type="Gene3D" id="3.80.10.10">
    <property type="entry name" value="Ribonuclease Inhibitor"/>
    <property type="match status" value="2"/>
</dbReference>
<dbReference type="Pfam" id="PF12799">
    <property type="entry name" value="LRR_4"/>
    <property type="match status" value="1"/>
</dbReference>
<dbReference type="InterPro" id="IPR001611">
    <property type="entry name" value="Leu-rich_rpt"/>
</dbReference>
<evidence type="ECO:0000256" key="3">
    <source>
        <dbReference type="SAM" id="SignalP"/>
    </source>
</evidence>